<dbReference type="EMBL" id="CAACVI010000012">
    <property type="protein sequence ID" value="VEN73859.1"/>
    <property type="molecule type" value="Genomic_DNA"/>
</dbReference>
<keyword evidence="5 16" id="KW-0820">tRNA-binding</keyword>
<dbReference type="NCBIfam" id="TIGR00472">
    <property type="entry name" value="pheT_bact"/>
    <property type="match status" value="1"/>
</dbReference>
<dbReference type="GO" id="GO:0009328">
    <property type="term" value="C:phenylalanine-tRNA ligase complex"/>
    <property type="evidence" value="ECO:0007669"/>
    <property type="project" value="TreeGrafter"/>
</dbReference>
<name>A0A484HKS4_9BACT</name>
<keyword evidence="6 15" id="KW-0436">Ligase</keyword>
<keyword evidence="11 16" id="KW-0694">RNA-binding</keyword>
<feature type="domain" description="TRNA-binding" evidence="17">
    <location>
        <begin position="39"/>
        <end position="146"/>
    </location>
</feature>
<dbReference type="InterPro" id="IPR005146">
    <property type="entry name" value="B3/B4_tRNA-bd"/>
</dbReference>
<dbReference type="InterPro" id="IPR045060">
    <property type="entry name" value="Phe-tRNA-ligase_IIc_bsu"/>
</dbReference>
<evidence type="ECO:0000256" key="12">
    <source>
        <dbReference type="ARBA" id="ARBA00022917"/>
    </source>
</evidence>
<dbReference type="EC" id="6.1.1.20" evidence="15"/>
<gene>
    <name evidence="15 20" type="primary">pheT</name>
    <name evidence="20" type="ORF">EPICR_20329</name>
</gene>
<keyword evidence="9 15" id="KW-0067">ATP-binding</keyword>
<dbReference type="HAMAP" id="MF_00283">
    <property type="entry name" value="Phe_tRNA_synth_beta1"/>
    <property type="match status" value="1"/>
</dbReference>
<dbReference type="GO" id="GO:0004826">
    <property type="term" value="F:phenylalanine-tRNA ligase activity"/>
    <property type="evidence" value="ECO:0007669"/>
    <property type="project" value="UniProtKB-UniRule"/>
</dbReference>
<keyword evidence="7 15" id="KW-0479">Metal-binding</keyword>
<dbReference type="InterPro" id="IPR020825">
    <property type="entry name" value="Phe-tRNA_synthase-like_B3/B4"/>
</dbReference>
<dbReference type="Pfam" id="PF17759">
    <property type="entry name" value="tRNA_synthFbeta"/>
    <property type="match status" value="1"/>
</dbReference>
<dbReference type="CDD" id="cd02796">
    <property type="entry name" value="tRNA_bind_bactPheRS"/>
    <property type="match status" value="1"/>
</dbReference>
<dbReference type="AlphaFoldDB" id="A0A484HKS4"/>
<dbReference type="InterPro" id="IPR033714">
    <property type="entry name" value="tRNA_bind_bactPheRS"/>
</dbReference>
<dbReference type="InterPro" id="IPR004532">
    <property type="entry name" value="Phe-tRNA-ligase_IIc_bsu_bact"/>
</dbReference>
<dbReference type="PROSITE" id="PS51483">
    <property type="entry name" value="B5"/>
    <property type="match status" value="1"/>
</dbReference>
<keyword evidence="10 15" id="KW-0460">Magnesium</keyword>
<dbReference type="FunFam" id="3.50.40.10:FF:000001">
    <property type="entry name" value="Phenylalanine--tRNA ligase beta subunit"/>
    <property type="match status" value="1"/>
</dbReference>
<dbReference type="SUPFAM" id="SSF46955">
    <property type="entry name" value="Putative DNA-binding domain"/>
    <property type="match status" value="1"/>
</dbReference>
<evidence type="ECO:0000256" key="1">
    <source>
        <dbReference type="ARBA" id="ARBA00004496"/>
    </source>
</evidence>
<evidence type="ECO:0000256" key="5">
    <source>
        <dbReference type="ARBA" id="ARBA00022555"/>
    </source>
</evidence>
<dbReference type="PROSITE" id="PS51447">
    <property type="entry name" value="FDX_ACB"/>
    <property type="match status" value="1"/>
</dbReference>
<evidence type="ECO:0000256" key="8">
    <source>
        <dbReference type="ARBA" id="ARBA00022741"/>
    </source>
</evidence>
<dbReference type="PANTHER" id="PTHR10947">
    <property type="entry name" value="PHENYLALANYL-TRNA SYNTHETASE BETA CHAIN AND LEUCINE-RICH REPEAT-CONTAINING PROTEIN 47"/>
    <property type="match status" value="1"/>
</dbReference>
<feature type="domain" description="B5" evidence="19">
    <location>
        <begin position="402"/>
        <end position="478"/>
    </location>
</feature>
<evidence type="ECO:0000256" key="14">
    <source>
        <dbReference type="ARBA" id="ARBA00049255"/>
    </source>
</evidence>
<dbReference type="Pfam" id="PF03484">
    <property type="entry name" value="B5"/>
    <property type="match status" value="1"/>
</dbReference>
<dbReference type="CDD" id="cd00769">
    <property type="entry name" value="PheRS_beta_core"/>
    <property type="match status" value="1"/>
</dbReference>
<comment type="subcellular location">
    <subcellularLocation>
        <location evidence="1 15">Cytoplasm</location>
    </subcellularLocation>
</comment>
<dbReference type="Pfam" id="PF03147">
    <property type="entry name" value="FDX-ACB"/>
    <property type="match status" value="1"/>
</dbReference>
<dbReference type="Pfam" id="PF03483">
    <property type="entry name" value="B3_4"/>
    <property type="match status" value="1"/>
</dbReference>
<keyword evidence="4 15" id="KW-0963">Cytoplasm</keyword>
<proteinExistence type="inferred from homology"/>
<dbReference type="GO" id="GO:0000287">
    <property type="term" value="F:magnesium ion binding"/>
    <property type="evidence" value="ECO:0007669"/>
    <property type="project" value="UniProtKB-UniRule"/>
</dbReference>
<evidence type="ECO:0000256" key="10">
    <source>
        <dbReference type="ARBA" id="ARBA00022842"/>
    </source>
</evidence>
<dbReference type="InterPro" id="IPR005121">
    <property type="entry name" value="Fdx_antiC-bd"/>
</dbReference>
<dbReference type="GO" id="GO:0005524">
    <property type="term" value="F:ATP binding"/>
    <property type="evidence" value="ECO:0007669"/>
    <property type="project" value="UniProtKB-UniRule"/>
</dbReference>
<dbReference type="SMART" id="SM00873">
    <property type="entry name" value="B3_4"/>
    <property type="match status" value="1"/>
</dbReference>
<evidence type="ECO:0000256" key="3">
    <source>
        <dbReference type="ARBA" id="ARBA00011209"/>
    </source>
</evidence>
<dbReference type="GO" id="GO:0000049">
    <property type="term" value="F:tRNA binding"/>
    <property type="evidence" value="ECO:0007669"/>
    <property type="project" value="UniProtKB-UniRule"/>
</dbReference>
<reference evidence="20" key="1">
    <citation type="submission" date="2019-01" db="EMBL/GenBank/DDBJ databases">
        <authorList>
            <consortium name="Genoscope - CEA"/>
            <person name="William W."/>
        </authorList>
    </citation>
    <scope>NUCLEOTIDE SEQUENCE</scope>
    <source>
        <strain evidence="20">CR-1</strain>
    </source>
</reference>
<dbReference type="InterPro" id="IPR012340">
    <property type="entry name" value="NA-bd_OB-fold"/>
</dbReference>
<dbReference type="Pfam" id="PF01588">
    <property type="entry name" value="tRNA_bind"/>
    <property type="match status" value="1"/>
</dbReference>
<dbReference type="SMART" id="SM00874">
    <property type="entry name" value="B5"/>
    <property type="match status" value="1"/>
</dbReference>
<comment type="similarity">
    <text evidence="2 15">Belongs to the phenylalanyl-tRNA synthetase beta subunit family. Type 1 subfamily.</text>
</comment>
<comment type="cofactor">
    <cofactor evidence="15">
        <name>Mg(2+)</name>
        <dbReference type="ChEBI" id="CHEBI:18420"/>
    </cofactor>
    <text evidence="15">Binds 2 magnesium ions per tetramer.</text>
</comment>
<dbReference type="SUPFAM" id="SSF56037">
    <property type="entry name" value="PheT/TilS domain"/>
    <property type="match status" value="1"/>
</dbReference>
<evidence type="ECO:0000256" key="15">
    <source>
        <dbReference type="HAMAP-Rule" id="MF_00283"/>
    </source>
</evidence>
<evidence type="ECO:0000256" key="13">
    <source>
        <dbReference type="ARBA" id="ARBA00023146"/>
    </source>
</evidence>
<evidence type="ECO:0000256" key="4">
    <source>
        <dbReference type="ARBA" id="ARBA00022490"/>
    </source>
</evidence>
<feature type="binding site" evidence="15">
    <location>
        <position position="466"/>
    </location>
    <ligand>
        <name>Mg(2+)</name>
        <dbReference type="ChEBI" id="CHEBI:18420"/>
        <note>shared with alpha subunit</note>
    </ligand>
</feature>
<dbReference type="SUPFAM" id="SSF50249">
    <property type="entry name" value="Nucleic acid-binding proteins"/>
    <property type="match status" value="1"/>
</dbReference>
<dbReference type="InterPro" id="IPR041616">
    <property type="entry name" value="PheRS_beta_core"/>
</dbReference>
<evidence type="ECO:0000256" key="7">
    <source>
        <dbReference type="ARBA" id="ARBA00022723"/>
    </source>
</evidence>
<dbReference type="SMART" id="SM00896">
    <property type="entry name" value="FDX-ACB"/>
    <property type="match status" value="1"/>
</dbReference>
<dbReference type="SUPFAM" id="SSF55681">
    <property type="entry name" value="Class II aaRS and biotin synthetases"/>
    <property type="match status" value="1"/>
</dbReference>
<organism evidence="20">
    <name type="scientific">uncultured Desulfobacteraceae bacterium</name>
    <dbReference type="NCBI Taxonomy" id="218296"/>
    <lineage>
        <taxon>Bacteria</taxon>
        <taxon>Pseudomonadati</taxon>
        <taxon>Thermodesulfobacteriota</taxon>
        <taxon>Desulfobacteria</taxon>
        <taxon>Desulfobacterales</taxon>
        <taxon>Desulfobacteraceae</taxon>
        <taxon>environmental samples</taxon>
    </lineage>
</organism>
<dbReference type="InterPro" id="IPR036690">
    <property type="entry name" value="Fdx_antiC-bd_sf"/>
</dbReference>
<dbReference type="PROSITE" id="PS50886">
    <property type="entry name" value="TRBD"/>
    <property type="match status" value="1"/>
</dbReference>
<evidence type="ECO:0000256" key="9">
    <source>
        <dbReference type="ARBA" id="ARBA00022840"/>
    </source>
</evidence>
<feature type="domain" description="FDX-ACB" evidence="18">
    <location>
        <begin position="723"/>
        <end position="816"/>
    </location>
</feature>
<dbReference type="InterPro" id="IPR002547">
    <property type="entry name" value="tRNA-bd_dom"/>
</dbReference>
<evidence type="ECO:0000313" key="20">
    <source>
        <dbReference type="EMBL" id="VEN73859.1"/>
    </source>
</evidence>
<dbReference type="PANTHER" id="PTHR10947:SF0">
    <property type="entry name" value="PHENYLALANINE--TRNA LIGASE BETA SUBUNIT"/>
    <property type="match status" value="1"/>
</dbReference>
<evidence type="ECO:0000259" key="19">
    <source>
        <dbReference type="PROSITE" id="PS51483"/>
    </source>
</evidence>
<dbReference type="Gene3D" id="3.30.930.10">
    <property type="entry name" value="Bira Bifunctional Protein, Domain 2"/>
    <property type="match status" value="1"/>
</dbReference>
<protein>
    <recommendedName>
        <fullName evidence="15">Phenylalanine--tRNA ligase beta subunit</fullName>
        <ecNumber evidence="15">6.1.1.20</ecNumber>
    </recommendedName>
    <alternativeName>
        <fullName evidence="15">Phenylalanyl-tRNA synthetase beta subunit</fullName>
        <shortName evidence="15">PheRS</shortName>
    </alternativeName>
</protein>
<keyword evidence="8 15" id="KW-0547">Nucleotide-binding</keyword>
<evidence type="ECO:0000256" key="2">
    <source>
        <dbReference type="ARBA" id="ARBA00008653"/>
    </source>
</evidence>
<dbReference type="SUPFAM" id="SSF54991">
    <property type="entry name" value="Anticodon-binding domain of PheRS"/>
    <property type="match status" value="1"/>
</dbReference>
<dbReference type="Gene3D" id="3.30.56.10">
    <property type="match status" value="2"/>
</dbReference>
<dbReference type="InterPro" id="IPR009061">
    <property type="entry name" value="DNA-bd_dom_put_sf"/>
</dbReference>
<keyword evidence="13 15" id="KW-0030">Aminoacyl-tRNA synthetase</keyword>
<keyword evidence="12 15" id="KW-0648">Protein biosynthesis</keyword>
<feature type="binding site" evidence="15">
    <location>
        <position position="465"/>
    </location>
    <ligand>
        <name>Mg(2+)</name>
        <dbReference type="ChEBI" id="CHEBI:18420"/>
        <note>shared with alpha subunit</note>
    </ligand>
</feature>
<dbReference type="GO" id="GO:0006432">
    <property type="term" value="P:phenylalanyl-tRNA aminoacylation"/>
    <property type="evidence" value="ECO:0007669"/>
    <property type="project" value="UniProtKB-UniRule"/>
</dbReference>
<dbReference type="InterPro" id="IPR045864">
    <property type="entry name" value="aa-tRNA-synth_II/BPL/LPL"/>
</dbReference>
<dbReference type="Gene3D" id="2.40.50.140">
    <property type="entry name" value="Nucleic acid-binding proteins"/>
    <property type="match status" value="1"/>
</dbReference>
<comment type="catalytic activity">
    <reaction evidence="14 15">
        <text>tRNA(Phe) + L-phenylalanine + ATP = L-phenylalanyl-tRNA(Phe) + AMP + diphosphate + H(+)</text>
        <dbReference type="Rhea" id="RHEA:19413"/>
        <dbReference type="Rhea" id="RHEA-COMP:9668"/>
        <dbReference type="Rhea" id="RHEA-COMP:9699"/>
        <dbReference type="ChEBI" id="CHEBI:15378"/>
        <dbReference type="ChEBI" id="CHEBI:30616"/>
        <dbReference type="ChEBI" id="CHEBI:33019"/>
        <dbReference type="ChEBI" id="CHEBI:58095"/>
        <dbReference type="ChEBI" id="CHEBI:78442"/>
        <dbReference type="ChEBI" id="CHEBI:78531"/>
        <dbReference type="ChEBI" id="CHEBI:456215"/>
        <dbReference type="EC" id="6.1.1.20"/>
    </reaction>
</comment>
<sequence>MKISLSWLKAHVNVEMDPQSLAGALTMAGLEVETVSDRFAYLENVAAARILEILPMKGSDSLKLCRADLGDREASVVCGAPNVAEGMICPLALPGAALPGGTVKAARIRKETSEGMLCSAAELGISDDHSGVMPLGDDIAPGRRLSEILSLSDMVFDIDITPNRPDCLNVLGIAREVAAMENKPLLRPGADASGKEMETSVFDLAEVSIKDPDLCPRYAARVLEGVTVGPSPFWLKDRLLSVGMKPVNNIVDVTNFVMMEMGQPLHAFDLDRLAGHAIVVKTAGKNKSFVTLDGVERALPEDALMICDAEKPVAIAGIMGGMNSEIEPSTTRVLIESAYFSSAGVRKISKALGLSTEASYRFERGGDPGATAAALERAAVLMLETAGGRLAKGAIDEFPQPFAEKKLSLGAKETNRLLGTGFSANEMARLLESIDFKVEKEENGDLTVTAPSFRPDIGRPVDLMEEIARLSGYDDIPASFPAISGQISPPVKQLDVRTKIKGLMKGFGFFETIHYSFVSAESCDLLGLDENDRRRDFVKILNPLSTQQAVMRTTLLHGMFETAARNISRGSKNLRLFEIGKVFRVFPNAPDPKAPGKPGEETLPEETETLLCFQTGARWERSWTLKETPCDFYDMKGAAEGLFKGLGVGDAQFTALPESHCAYVKPGHAAAVSINGQYMGLLGEVSPGVLEKYGIPGPAFILEMNAHSLAGAVPDTLKTEPLPKFPSVSRDITLILDKGMETGRILEAIREFQEPLMEGARILDVFDKSPIPEGKASVTFRITYRSLERTLEDEEATRVNRKIADRIMDQFKADLPA</sequence>
<evidence type="ECO:0000259" key="18">
    <source>
        <dbReference type="PROSITE" id="PS51447"/>
    </source>
</evidence>
<dbReference type="Gene3D" id="3.30.70.380">
    <property type="entry name" value="Ferrodoxin-fold anticodon-binding domain"/>
    <property type="match status" value="1"/>
</dbReference>
<dbReference type="Gene3D" id="3.50.40.10">
    <property type="entry name" value="Phenylalanyl-trna Synthetase, Chain B, domain 3"/>
    <property type="match status" value="1"/>
</dbReference>
<evidence type="ECO:0000256" key="6">
    <source>
        <dbReference type="ARBA" id="ARBA00022598"/>
    </source>
</evidence>
<comment type="subunit">
    <text evidence="3 15">Tetramer of two alpha and two beta subunits.</text>
</comment>
<evidence type="ECO:0000256" key="16">
    <source>
        <dbReference type="PROSITE-ProRule" id="PRU00209"/>
    </source>
</evidence>
<accession>A0A484HKS4</accession>
<feature type="binding site" evidence="15">
    <location>
        <position position="456"/>
    </location>
    <ligand>
        <name>Mg(2+)</name>
        <dbReference type="ChEBI" id="CHEBI:18420"/>
        <note>shared with alpha subunit</note>
    </ligand>
</feature>
<dbReference type="InterPro" id="IPR005147">
    <property type="entry name" value="tRNA_synthase_B5-dom"/>
</dbReference>
<evidence type="ECO:0000259" key="17">
    <source>
        <dbReference type="PROSITE" id="PS50886"/>
    </source>
</evidence>
<feature type="binding site" evidence="15">
    <location>
        <position position="462"/>
    </location>
    <ligand>
        <name>Mg(2+)</name>
        <dbReference type="ChEBI" id="CHEBI:18420"/>
        <note>shared with alpha subunit</note>
    </ligand>
</feature>
<evidence type="ECO:0000256" key="11">
    <source>
        <dbReference type="ARBA" id="ARBA00022884"/>
    </source>
</evidence>